<dbReference type="GO" id="GO:0004813">
    <property type="term" value="F:alanine-tRNA ligase activity"/>
    <property type="evidence" value="ECO:0007669"/>
    <property type="project" value="InterPro"/>
</dbReference>
<dbReference type="EnsemblPlants" id="EMT10754">
    <property type="protein sequence ID" value="EMT10754"/>
    <property type="gene ID" value="F775_05555"/>
</dbReference>
<evidence type="ECO:0000313" key="2">
    <source>
        <dbReference type="EnsemblPlants" id="EMT10754"/>
    </source>
</evidence>
<evidence type="ECO:0000259" key="1">
    <source>
        <dbReference type="Pfam" id="PF01411"/>
    </source>
</evidence>
<proteinExistence type="predicted"/>
<dbReference type="AlphaFoldDB" id="M8BVF1"/>
<reference evidence="2" key="1">
    <citation type="submission" date="2015-06" db="UniProtKB">
        <authorList>
            <consortium name="EnsemblPlants"/>
        </authorList>
    </citation>
    <scope>IDENTIFICATION</scope>
</reference>
<name>M8BVF1_AEGTA</name>
<dbReference type="SUPFAM" id="SSF55681">
    <property type="entry name" value="Class II aaRS and biotin synthetases"/>
    <property type="match status" value="1"/>
</dbReference>
<sequence>MDRFLLEVPTLRSFLVPHVVGGLHFLSWHYISDWGNGQTCLHEKKGNLDVLAGAQNSPIDDSPWKLADKATDAGPSSISTHTCHRRPGQWCPVPIDDIMQLFANAWMNHFKTLSLAHNGVPPWTSSLSPTPQYNTQKCIRAGSKHNDLDAMGNSTP</sequence>
<dbReference type="InterPro" id="IPR045864">
    <property type="entry name" value="aa-tRNA-synth_II/BPL/LPL"/>
</dbReference>
<protein>
    <submittedName>
        <fullName evidence="2">Alanyl-tRNA synthetase, cytoplasmic</fullName>
    </submittedName>
</protein>
<dbReference type="Gene3D" id="3.30.930.10">
    <property type="entry name" value="Bira Bifunctional Protein, Domain 2"/>
    <property type="match status" value="1"/>
</dbReference>
<dbReference type="Pfam" id="PF01411">
    <property type="entry name" value="tRNA-synt_2c"/>
    <property type="match status" value="1"/>
</dbReference>
<dbReference type="InterPro" id="IPR018164">
    <property type="entry name" value="Ala-tRNA-synth_IIc_N"/>
</dbReference>
<dbReference type="GO" id="GO:0005524">
    <property type="term" value="F:ATP binding"/>
    <property type="evidence" value="ECO:0007669"/>
    <property type="project" value="InterPro"/>
</dbReference>
<accession>M8BVF1</accession>
<feature type="domain" description="Alanyl-tRNA synthetase class IIc N-terminal" evidence="1">
    <location>
        <begin position="93"/>
        <end position="153"/>
    </location>
</feature>
<organism evidence="2">
    <name type="scientific">Aegilops tauschii</name>
    <name type="common">Tausch's goatgrass</name>
    <name type="synonym">Aegilops squarrosa</name>
    <dbReference type="NCBI Taxonomy" id="37682"/>
    <lineage>
        <taxon>Eukaryota</taxon>
        <taxon>Viridiplantae</taxon>
        <taxon>Streptophyta</taxon>
        <taxon>Embryophyta</taxon>
        <taxon>Tracheophyta</taxon>
        <taxon>Spermatophyta</taxon>
        <taxon>Magnoliopsida</taxon>
        <taxon>Liliopsida</taxon>
        <taxon>Poales</taxon>
        <taxon>Poaceae</taxon>
        <taxon>BOP clade</taxon>
        <taxon>Pooideae</taxon>
        <taxon>Triticodae</taxon>
        <taxon>Triticeae</taxon>
        <taxon>Triticinae</taxon>
        <taxon>Aegilops</taxon>
    </lineage>
</organism>
<dbReference type="GO" id="GO:0006419">
    <property type="term" value="P:alanyl-tRNA aminoacylation"/>
    <property type="evidence" value="ECO:0007669"/>
    <property type="project" value="InterPro"/>
</dbReference>